<evidence type="ECO:0000313" key="3">
    <source>
        <dbReference type="EMBL" id="SFF33258.1"/>
    </source>
</evidence>
<gene>
    <name evidence="3" type="ORF">SAMN04488120_102230</name>
</gene>
<organism evidence="3 4">
    <name type="scientific">Fontimonas thermophila</name>
    <dbReference type="NCBI Taxonomy" id="1076937"/>
    <lineage>
        <taxon>Bacteria</taxon>
        <taxon>Pseudomonadati</taxon>
        <taxon>Pseudomonadota</taxon>
        <taxon>Gammaproteobacteria</taxon>
        <taxon>Nevskiales</taxon>
        <taxon>Nevskiaceae</taxon>
        <taxon>Fontimonas</taxon>
    </lineage>
</organism>
<evidence type="ECO:0000256" key="1">
    <source>
        <dbReference type="SAM" id="MobiDB-lite"/>
    </source>
</evidence>
<dbReference type="Proteomes" id="UP000199771">
    <property type="component" value="Unassembled WGS sequence"/>
</dbReference>
<evidence type="ECO:0000256" key="2">
    <source>
        <dbReference type="SAM" id="SignalP"/>
    </source>
</evidence>
<feature type="chain" id="PRO_5011750259" description="DUF1329 domain-containing protein" evidence="2">
    <location>
        <begin position="27"/>
        <end position="452"/>
    </location>
</feature>
<name>A0A1I2HUJ3_9GAMM</name>
<dbReference type="RefSeq" id="WP_091531489.1">
    <property type="nucleotide sequence ID" value="NZ_FOOC01000002.1"/>
</dbReference>
<dbReference type="CDD" id="cd16329">
    <property type="entry name" value="LolA_like"/>
    <property type="match status" value="1"/>
</dbReference>
<sequence>MPRPIRSLLLCLCSLTLLLATAHVQAKVSAAEAAKLDRELTPIGAERGPSADGRIPEWTGGLPQREMKRGENPYAADKPLFVITAQNVAAYADVLTEGYKALFRTFPDYKMIVYPTRRSASYPDWFYKATKDNATKVELVNEGYGFCCTAQGYPFPIPKNGTEVMWNHIMRYNTRGYRGYVNAAATAADGSFVVQRDYLELTYVYNNVKSTVESLKGMNLYAFTKTVAPPNKAGEAHLLHVPIDRIKDQTGVWVYNNSVGRARRIGEVGYDNPLFDGLMTHDQIDMFNGPLDRYTIKLLGKKEMIIPYNSYKLYDPTLKYKDIIRKGHINQDLARYELHRVWVIEAEVKPGFAHRYKRRTFYLDEDSWIVHLQDMYDERNQFWRTAESHSIAFANVPVVVNGVQVHYDLQSRRYVAINLTNEEREMIEYDWEKDPGYFTPATLKKFATTSQK</sequence>
<evidence type="ECO:0008006" key="5">
    <source>
        <dbReference type="Google" id="ProtNLM"/>
    </source>
</evidence>
<dbReference type="Pfam" id="PF07044">
    <property type="entry name" value="DUF1329"/>
    <property type="match status" value="1"/>
</dbReference>
<protein>
    <recommendedName>
        <fullName evidence="5">DUF1329 domain-containing protein</fullName>
    </recommendedName>
</protein>
<proteinExistence type="predicted"/>
<dbReference type="EMBL" id="FOOC01000002">
    <property type="protein sequence ID" value="SFF33258.1"/>
    <property type="molecule type" value="Genomic_DNA"/>
</dbReference>
<dbReference type="OrthoDB" id="7053337at2"/>
<feature type="signal peptide" evidence="2">
    <location>
        <begin position="1"/>
        <end position="26"/>
    </location>
</feature>
<keyword evidence="2" id="KW-0732">Signal</keyword>
<reference evidence="3 4" key="1">
    <citation type="submission" date="2016-10" db="EMBL/GenBank/DDBJ databases">
        <authorList>
            <person name="de Groot N.N."/>
        </authorList>
    </citation>
    <scope>NUCLEOTIDE SEQUENCE [LARGE SCALE GENOMIC DNA]</scope>
    <source>
        <strain evidence="3 4">DSM 23609</strain>
    </source>
</reference>
<accession>A0A1I2HUJ3</accession>
<dbReference type="InterPro" id="IPR010752">
    <property type="entry name" value="DUF1329"/>
</dbReference>
<evidence type="ECO:0000313" key="4">
    <source>
        <dbReference type="Proteomes" id="UP000199771"/>
    </source>
</evidence>
<dbReference type="AlphaFoldDB" id="A0A1I2HUJ3"/>
<dbReference type="Gene3D" id="2.50.20.10">
    <property type="entry name" value="Lipoprotein localisation LolA/LolB/LppX"/>
    <property type="match status" value="1"/>
</dbReference>
<feature type="region of interest" description="Disordered" evidence="1">
    <location>
        <begin position="42"/>
        <end position="63"/>
    </location>
</feature>
<dbReference type="STRING" id="1076937.SAMN04488120_102230"/>
<keyword evidence="4" id="KW-1185">Reference proteome</keyword>